<dbReference type="SUPFAM" id="SSF54575">
    <property type="entry name" value="Ribosomal protein L31e"/>
    <property type="match status" value="1"/>
</dbReference>
<proteinExistence type="inferred from homology"/>
<dbReference type="HAMAP" id="MF_00410">
    <property type="entry name" value="Ribosomal_eL31"/>
    <property type="match status" value="1"/>
</dbReference>
<accession>A0A397WNF3</accession>
<dbReference type="PANTHER" id="PTHR10956:SF0">
    <property type="entry name" value="60S RIBOSOMAL PROTEIN L31"/>
    <property type="match status" value="1"/>
</dbReference>
<organism evidence="6 7">
    <name type="scientific">Candidatus Nanoclepta minutus</name>
    <dbReference type="NCBI Taxonomy" id="1940235"/>
    <lineage>
        <taxon>Archaea</taxon>
        <taxon>Nanobdellota</taxon>
        <taxon>Candidatus Nanoclepta</taxon>
    </lineage>
</organism>
<dbReference type="PANTHER" id="PTHR10956">
    <property type="entry name" value="60S RIBOSOMAL PROTEIN L31"/>
    <property type="match status" value="1"/>
</dbReference>
<dbReference type="EMBL" id="MWMI01000006">
    <property type="protein sequence ID" value="RIB35117.1"/>
    <property type="molecule type" value="Genomic_DNA"/>
</dbReference>
<dbReference type="Proteomes" id="UP000266622">
    <property type="component" value="Unassembled WGS sequence"/>
</dbReference>
<dbReference type="PROSITE" id="PS01144">
    <property type="entry name" value="RIBOSOMAL_L31E"/>
    <property type="match status" value="1"/>
</dbReference>
<sequence>MPENNQKVEPKEEEVKIRELTINIRDKVLKAPLNRRAKKAIKSLRETIERIIKGKKVKISARLNEFVWSRGIKKPPTKISVKIIEKENEAYVDINK</sequence>
<dbReference type="GO" id="GO:0003735">
    <property type="term" value="F:structural constituent of ribosome"/>
    <property type="evidence" value="ECO:0007669"/>
    <property type="project" value="InterPro"/>
</dbReference>
<evidence type="ECO:0000313" key="6">
    <source>
        <dbReference type="EMBL" id="RIB35117.1"/>
    </source>
</evidence>
<evidence type="ECO:0000256" key="2">
    <source>
        <dbReference type="ARBA" id="ARBA00022980"/>
    </source>
</evidence>
<dbReference type="InterPro" id="IPR000054">
    <property type="entry name" value="Ribosomal_eL31"/>
</dbReference>
<evidence type="ECO:0000313" key="7">
    <source>
        <dbReference type="Proteomes" id="UP000266622"/>
    </source>
</evidence>
<dbReference type="GO" id="GO:0002181">
    <property type="term" value="P:cytoplasmic translation"/>
    <property type="evidence" value="ECO:0007669"/>
    <property type="project" value="TreeGrafter"/>
</dbReference>
<gene>
    <name evidence="5" type="primary">rpl31e</name>
    <name evidence="6" type="ORF">BXU00_03240</name>
</gene>
<comment type="similarity">
    <text evidence="1 5">Belongs to the eukaryotic ribosomal protein eL31 family.</text>
</comment>
<keyword evidence="3 5" id="KW-0687">Ribonucleoprotein</keyword>
<comment type="caution">
    <text evidence="6">The sequence shown here is derived from an EMBL/GenBank/DDBJ whole genome shotgun (WGS) entry which is preliminary data.</text>
</comment>
<dbReference type="GO" id="GO:0022625">
    <property type="term" value="C:cytosolic large ribosomal subunit"/>
    <property type="evidence" value="ECO:0007669"/>
    <property type="project" value="TreeGrafter"/>
</dbReference>
<dbReference type="AlphaFoldDB" id="A0A397WNF3"/>
<dbReference type="SMART" id="SM01380">
    <property type="entry name" value="Ribosomal_L31e"/>
    <property type="match status" value="1"/>
</dbReference>
<evidence type="ECO:0000256" key="5">
    <source>
        <dbReference type="HAMAP-Rule" id="MF_00410"/>
    </source>
</evidence>
<evidence type="ECO:0000256" key="3">
    <source>
        <dbReference type="ARBA" id="ARBA00023274"/>
    </source>
</evidence>
<dbReference type="Gene3D" id="3.10.440.10">
    <property type="match status" value="1"/>
</dbReference>
<name>A0A397WNF3_9ARCH</name>
<dbReference type="Pfam" id="PF01198">
    <property type="entry name" value="Ribosomal_L31e"/>
    <property type="match status" value="1"/>
</dbReference>
<dbReference type="InterPro" id="IPR023621">
    <property type="entry name" value="Ribosomal_eL31_dom_sf"/>
</dbReference>
<reference evidence="6 7" key="1">
    <citation type="journal article" date="2018" name="Syst. Appl. Microbiol.">
        <title>A new symbiotic nanoarchaeote (Candidatus Nanoclepta minutus) and its host (Zestosphaera tikiterensis gen. nov., sp. nov.) from a New Zealand hot spring.</title>
        <authorList>
            <person name="St John E."/>
            <person name="Liu Y."/>
            <person name="Podar M."/>
            <person name="Stott M.B."/>
            <person name="Meneghin J."/>
            <person name="Chen Z."/>
            <person name="Lagutin K."/>
            <person name="Mitchell K."/>
            <person name="Reysenbach A.L."/>
        </authorList>
    </citation>
    <scope>NUCLEOTIDE SEQUENCE [LARGE SCALE GENOMIC DNA]</scope>
    <source>
        <strain evidence="6">NZ3</strain>
    </source>
</reference>
<evidence type="ECO:0000256" key="1">
    <source>
        <dbReference type="ARBA" id="ARBA00010808"/>
    </source>
</evidence>
<protein>
    <recommendedName>
        <fullName evidence="4 5">Large ribosomal subunit protein eL31</fullName>
    </recommendedName>
</protein>
<evidence type="ECO:0000256" key="4">
    <source>
        <dbReference type="ARBA" id="ARBA00035230"/>
    </source>
</evidence>
<keyword evidence="2 5" id="KW-0689">Ribosomal protein</keyword>
<dbReference type="NCBIfam" id="NF002258">
    <property type="entry name" value="PRK01192.1-1"/>
    <property type="match status" value="1"/>
</dbReference>
<dbReference type="InterPro" id="IPR020052">
    <property type="entry name" value="Ribosomal_eL31_CS"/>
</dbReference>